<comment type="caution">
    <text evidence="2">The sequence shown here is derived from an EMBL/GenBank/DDBJ whole genome shotgun (WGS) entry which is preliminary data.</text>
</comment>
<protein>
    <submittedName>
        <fullName evidence="2">Uncharacterized protein YhjY with autotransporter beta-barrel domain</fullName>
    </submittedName>
</protein>
<reference evidence="2 3" key="1">
    <citation type="submission" date="2020-08" db="EMBL/GenBank/DDBJ databases">
        <title>Genomic Encyclopedia of Type Strains, Phase IV (KMG-IV): sequencing the most valuable type-strain genomes for metagenomic binning, comparative biology and taxonomic classification.</title>
        <authorList>
            <person name="Goeker M."/>
        </authorList>
    </citation>
    <scope>NUCLEOTIDE SEQUENCE [LARGE SCALE GENOMIC DNA]</scope>
    <source>
        <strain evidence="2 3">DSM 12252</strain>
    </source>
</reference>
<dbReference type="AlphaFoldDB" id="A0A7W8DI49"/>
<sequence>MISPLAPAQAQSAGAVFISAPPSTGGSGGPALVGATLDLTLTLPPDWIVTPPTIDPPTGGGSGGAGGTGGAVLVVGPSGTGGAVLVVGPSGTGGTGILDLGPGPVSYEITATMVGDIVVTYGDFSGSLNSLMASGVGTSQVEGHALIGGGMTVSNDINNHLFGLRAGGGEEGSISSSLNEGVIMGQGDGEEESPVVKTLPRSRQWEVFTTVNYGNVRIAPITTQSGVVIDSWAPGVGIERHLSRGFTLGFAASYLTSHQSYTGGLGTLRLEGPALSTYLSYVRRSFWSDLLYSFGTYNMSSTRSPAPGLPQAFGDTSTYTNAVQFNTGWNFRFQNSALVTGPFAGIDYLHGAIQSYSETGGGLAALSYGHQTYQSLVTRVGWSATRKFQTNWAAITPQLRLSYERQNLQNNGTSVSLVNLPISTQGGHQSPGQDYMVVGAGVGFEFSPAVNLMLTYQTQIFRDHMQAHFAGLRLSCRF</sequence>
<dbReference type="SUPFAM" id="SSF103515">
    <property type="entry name" value="Autotransporter"/>
    <property type="match status" value="1"/>
</dbReference>
<dbReference type="InterPro" id="IPR006315">
    <property type="entry name" value="OM_autotransptr_brl_dom"/>
</dbReference>
<dbReference type="Proteomes" id="UP000590740">
    <property type="component" value="Unassembled WGS sequence"/>
</dbReference>
<evidence type="ECO:0000259" key="1">
    <source>
        <dbReference type="PROSITE" id="PS51208"/>
    </source>
</evidence>
<organism evidence="2 3">
    <name type="scientific">Prosthecobacter vanneervenii</name>
    <dbReference type="NCBI Taxonomy" id="48466"/>
    <lineage>
        <taxon>Bacteria</taxon>
        <taxon>Pseudomonadati</taxon>
        <taxon>Verrucomicrobiota</taxon>
        <taxon>Verrucomicrobiia</taxon>
        <taxon>Verrucomicrobiales</taxon>
        <taxon>Verrucomicrobiaceae</taxon>
        <taxon>Prosthecobacter</taxon>
    </lineage>
</organism>
<evidence type="ECO:0000313" key="3">
    <source>
        <dbReference type="Proteomes" id="UP000590740"/>
    </source>
</evidence>
<dbReference type="PROSITE" id="PS51208">
    <property type="entry name" value="AUTOTRANSPORTER"/>
    <property type="match status" value="1"/>
</dbReference>
<dbReference type="GO" id="GO:0019867">
    <property type="term" value="C:outer membrane"/>
    <property type="evidence" value="ECO:0007669"/>
    <property type="project" value="InterPro"/>
</dbReference>
<name>A0A7W8DI49_9BACT</name>
<keyword evidence="3" id="KW-1185">Reference proteome</keyword>
<dbReference type="SMART" id="SM00869">
    <property type="entry name" value="Autotransporter"/>
    <property type="match status" value="1"/>
</dbReference>
<dbReference type="InterPro" id="IPR005546">
    <property type="entry name" value="Autotransporte_beta"/>
</dbReference>
<gene>
    <name evidence="2" type="ORF">HNQ65_000114</name>
</gene>
<proteinExistence type="predicted"/>
<feature type="domain" description="Autotransporter" evidence="1">
    <location>
        <begin position="200"/>
        <end position="478"/>
    </location>
</feature>
<accession>A0A7W8DI49</accession>
<dbReference type="InterPro" id="IPR036709">
    <property type="entry name" value="Autotransporte_beta_dom_sf"/>
</dbReference>
<dbReference type="Gene3D" id="2.40.128.130">
    <property type="entry name" value="Autotransporter beta-domain"/>
    <property type="match status" value="1"/>
</dbReference>
<dbReference type="RefSeq" id="WP_184337335.1">
    <property type="nucleotide sequence ID" value="NZ_JACHIG010000001.1"/>
</dbReference>
<dbReference type="NCBIfam" id="TIGR01414">
    <property type="entry name" value="autotrans_barl"/>
    <property type="match status" value="1"/>
</dbReference>
<dbReference type="Pfam" id="PF03797">
    <property type="entry name" value="Autotransporter"/>
    <property type="match status" value="1"/>
</dbReference>
<dbReference type="EMBL" id="JACHIG010000001">
    <property type="protein sequence ID" value="MBB5030560.1"/>
    <property type="molecule type" value="Genomic_DNA"/>
</dbReference>
<evidence type="ECO:0000313" key="2">
    <source>
        <dbReference type="EMBL" id="MBB5030560.1"/>
    </source>
</evidence>